<evidence type="ECO:0000259" key="2">
    <source>
        <dbReference type="SMART" id="SM00014"/>
    </source>
</evidence>
<dbReference type="Pfam" id="PF01569">
    <property type="entry name" value="PAP2"/>
    <property type="match status" value="1"/>
</dbReference>
<feature type="transmembrane region" description="Helical" evidence="1">
    <location>
        <begin position="180"/>
        <end position="198"/>
    </location>
</feature>
<gene>
    <name evidence="3" type="ORF">CD039_04230</name>
</gene>
<evidence type="ECO:0000313" key="4">
    <source>
        <dbReference type="Proteomes" id="UP000242712"/>
    </source>
</evidence>
<dbReference type="RefSeq" id="WP_103371259.1">
    <property type="nucleotide sequence ID" value="NZ_CBCRVO010000001.1"/>
</dbReference>
<dbReference type="AlphaFoldDB" id="A0A2K4FF37"/>
<dbReference type="SMART" id="SM00014">
    <property type="entry name" value="acidPPc"/>
    <property type="match status" value="1"/>
</dbReference>
<dbReference type="Gene3D" id="1.20.144.10">
    <property type="entry name" value="Phosphatidic acid phosphatase type 2/haloperoxidase"/>
    <property type="match status" value="2"/>
</dbReference>
<organism evidence="3 4">
    <name type="scientific">Staphylococcus argensis</name>
    <dbReference type="NCBI Taxonomy" id="1607738"/>
    <lineage>
        <taxon>Bacteria</taxon>
        <taxon>Bacillati</taxon>
        <taxon>Bacillota</taxon>
        <taxon>Bacilli</taxon>
        <taxon>Bacillales</taxon>
        <taxon>Staphylococcaceae</taxon>
        <taxon>Staphylococcus</taxon>
    </lineage>
</organism>
<keyword evidence="1" id="KW-1133">Transmembrane helix</keyword>
<feature type="transmembrane region" description="Helical" evidence="1">
    <location>
        <begin position="121"/>
        <end position="141"/>
    </location>
</feature>
<dbReference type="EMBL" id="PPPX01000001">
    <property type="protein sequence ID" value="POA09962.1"/>
    <property type="molecule type" value="Genomic_DNA"/>
</dbReference>
<name>A0A2K4FF37_9STAP</name>
<dbReference type="InterPro" id="IPR036938">
    <property type="entry name" value="PAP2/HPO_sf"/>
</dbReference>
<feature type="transmembrane region" description="Helical" evidence="1">
    <location>
        <begin position="153"/>
        <end position="174"/>
    </location>
</feature>
<keyword evidence="4" id="KW-1185">Reference proteome</keyword>
<keyword evidence="1" id="KW-0812">Transmembrane</keyword>
<reference evidence="3 4" key="1">
    <citation type="submission" date="2017-08" db="EMBL/GenBank/DDBJ databases">
        <title>Draft genome sequences of 64 type strains of genus Staph aureus.</title>
        <authorList>
            <person name="Cole K."/>
            <person name="Golubchik T."/>
            <person name="Russell J."/>
            <person name="Foster D."/>
            <person name="Llewelyn M."/>
            <person name="Wilson D."/>
            <person name="Crook D."/>
            <person name="Paul J."/>
        </authorList>
    </citation>
    <scope>NUCLEOTIDE SEQUENCE [LARGE SCALE GENOMIC DNA]</scope>
    <source>
        <strain evidence="3 4">DSM 29875</strain>
    </source>
</reference>
<protein>
    <submittedName>
        <fullName evidence="3">Phosphatase PAP2 family protein</fullName>
    </submittedName>
</protein>
<dbReference type="CDD" id="cd03392">
    <property type="entry name" value="PAP2_like_2"/>
    <property type="match status" value="1"/>
</dbReference>
<feature type="transmembrane region" description="Helical" evidence="1">
    <location>
        <begin position="84"/>
        <end position="101"/>
    </location>
</feature>
<dbReference type="PANTHER" id="PTHR14969">
    <property type="entry name" value="SPHINGOSINE-1-PHOSPHATE PHOSPHOHYDROLASE"/>
    <property type="match status" value="1"/>
</dbReference>
<evidence type="ECO:0000313" key="3">
    <source>
        <dbReference type="EMBL" id="POA09962.1"/>
    </source>
</evidence>
<dbReference type="PANTHER" id="PTHR14969:SF13">
    <property type="entry name" value="AT30094P"/>
    <property type="match status" value="1"/>
</dbReference>
<evidence type="ECO:0000256" key="1">
    <source>
        <dbReference type="SAM" id="Phobius"/>
    </source>
</evidence>
<keyword evidence="1" id="KW-0472">Membrane</keyword>
<accession>A0A2K4FF37</accession>
<comment type="caution">
    <text evidence="3">The sequence shown here is derived from an EMBL/GenBank/DDBJ whole genome shotgun (WGS) entry which is preliminary data.</text>
</comment>
<dbReference type="GeneID" id="98297550"/>
<proteinExistence type="predicted"/>
<feature type="transmembrane region" description="Helical" evidence="1">
    <location>
        <begin position="51"/>
        <end position="77"/>
    </location>
</feature>
<sequence>MTRWKRILILIICILLFSLIALYHGAQIGREVDNGVYHFIFSSESFPTTTFFIGITKIGEVYTMAVLSLILVIYLALKRYYVEMLFFVLTMGLSTILNPLLKNIFDRERPTVLRLVEASGYSFPSGHAMGSIAFFGSLIYLAHRLIKSKARFVVYIICTLFILGICSSRIYLGVHYPTDIMAGLLGGGSSLILSTLILRHKLQI</sequence>
<dbReference type="OrthoDB" id="9789113at2"/>
<feature type="domain" description="Phosphatidic acid phosphatase type 2/haloperoxidase" evidence="2">
    <location>
        <begin position="84"/>
        <end position="195"/>
    </location>
</feature>
<dbReference type="InterPro" id="IPR000326">
    <property type="entry name" value="PAP2/HPO"/>
</dbReference>
<feature type="transmembrane region" description="Helical" evidence="1">
    <location>
        <begin position="7"/>
        <end position="26"/>
    </location>
</feature>
<dbReference type="SUPFAM" id="SSF48317">
    <property type="entry name" value="Acid phosphatase/Vanadium-dependent haloperoxidase"/>
    <property type="match status" value="1"/>
</dbReference>
<dbReference type="Proteomes" id="UP000242712">
    <property type="component" value="Unassembled WGS sequence"/>
</dbReference>